<keyword evidence="3 5" id="KW-0698">rRNA processing</keyword>
<evidence type="ECO:0000256" key="2">
    <source>
        <dbReference type="ARBA" id="ARBA00008105"/>
    </source>
</evidence>
<evidence type="ECO:0000313" key="8">
    <source>
        <dbReference type="Proteomes" id="UP000054558"/>
    </source>
</evidence>
<dbReference type="STRING" id="105231.A0A1Y1IH72"/>
<comment type="function">
    <text evidence="5">Involved in nucleolar processing of pre-18S ribosomal RNA.</text>
</comment>
<sequence length="231" mass="27226">MSSLRNAVKRRTHKERSQPSDRKRFGLLEKHKDYVLRARDYHKKEEAIRVLKEKAASRNPDEFYFKMQNSQTVGGIHIGRKDEKNKYTQEQLRLMKTQDIGYVLNRAQEERKKVERMQATLHGLGRERQNKKVLFVDEGEDVGDRLPSGSGQQEDGSALSVLPKRIEKRRQAAYRELRERKERAESMSHIANKMLLQKELMGKGRKRKLTPEEVENPGKGSVFKWKRERKK</sequence>
<dbReference type="OrthoDB" id="29058at2759"/>
<organism evidence="7 8">
    <name type="scientific">Klebsormidium nitens</name>
    <name type="common">Green alga</name>
    <name type="synonym">Ulothrix nitens</name>
    <dbReference type="NCBI Taxonomy" id="105231"/>
    <lineage>
        <taxon>Eukaryota</taxon>
        <taxon>Viridiplantae</taxon>
        <taxon>Streptophyta</taxon>
        <taxon>Klebsormidiophyceae</taxon>
        <taxon>Klebsormidiales</taxon>
        <taxon>Klebsormidiaceae</taxon>
        <taxon>Klebsormidium</taxon>
    </lineage>
</organism>
<feature type="region of interest" description="Disordered" evidence="6">
    <location>
        <begin position="140"/>
        <end position="161"/>
    </location>
</feature>
<reference evidence="7 8" key="1">
    <citation type="journal article" date="2014" name="Nat. Commun.">
        <title>Klebsormidium flaccidum genome reveals primary factors for plant terrestrial adaptation.</title>
        <authorList>
            <person name="Hori K."/>
            <person name="Maruyama F."/>
            <person name="Fujisawa T."/>
            <person name="Togashi T."/>
            <person name="Yamamoto N."/>
            <person name="Seo M."/>
            <person name="Sato S."/>
            <person name="Yamada T."/>
            <person name="Mori H."/>
            <person name="Tajima N."/>
            <person name="Moriyama T."/>
            <person name="Ikeuchi M."/>
            <person name="Watanabe M."/>
            <person name="Wada H."/>
            <person name="Kobayashi K."/>
            <person name="Saito M."/>
            <person name="Masuda T."/>
            <person name="Sasaki-Sekimoto Y."/>
            <person name="Mashiguchi K."/>
            <person name="Awai K."/>
            <person name="Shimojima M."/>
            <person name="Masuda S."/>
            <person name="Iwai M."/>
            <person name="Nobusawa T."/>
            <person name="Narise T."/>
            <person name="Kondo S."/>
            <person name="Saito H."/>
            <person name="Sato R."/>
            <person name="Murakawa M."/>
            <person name="Ihara Y."/>
            <person name="Oshima-Yamada Y."/>
            <person name="Ohtaka K."/>
            <person name="Satoh M."/>
            <person name="Sonobe K."/>
            <person name="Ishii M."/>
            <person name="Ohtani R."/>
            <person name="Kanamori-Sato M."/>
            <person name="Honoki R."/>
            <person name="Miyazaki D."/>
            <person name="Mochizuki H."/>
            <person name="Umetsu J."/>
            <person name="Higashi K."/>
            <person name="Shibata D."/>
            <person name="Kamiya Y."/>
            <person name="Sato N."/>
            <person name="Nakamura Y."/>
            <person name="Tabata S."/>
            <person name="Ida S."/>
            <person name="Kurokawa K."/>
            <person name="Ohta H."/>
        </authorList>
    </citation>
    <scope>NUCLEOTIDE SEQUENCE [LARGE SCALE GENOMIC DNA]</scope>
    <source>
        <strain evidence="7 8">NIES-2285</strain>
    </source>
</reference>
<dbReference type="PANTHER" id="PTHR12838:SF0">
    <property type="entry name" value="U3 SMALL NUCLEOLAR RNA-ASSOCIATED PROTEIN 11-RELATED"/>
    <property type="match status" value="1"/>
</dbReference>
<evidence type="ECO:0000256" key="1">
    <source>
        <dbReference type="ARBA" id="ARBA00004604"/>
    </source>
</evidence>
<dbReference type="OMA" id="DLKYVVM"/>
<evidence type="ECO:0000256" key="4">
    <source>
        <dbReference type="ARBA" id="ARBA00023242"/>
    </source>
</evidence>
<accession>A0A1Y1IH72</accession>
<name>A0A1Y1IH72_KLENI</name>
<keyword evidence="4 5" id="KW-0539">Nucleus</keyword>
<proteinExistence type="inferred from homology"/>
<comment type="subunit">
    <text evidence="5">Component of the ribosomal small subunit (SSU) processome.</text>
</comment>
<comment type="similarity">
    <text evidence="2 5">Belongs to the UTP11 family.</text>
</comment>
<feature type="region of interest" description="Disordered" evidence="6">
    <location>
        <begin position="1"/>
        <end position="25"/>
    </location>
</feature>
<feature type="compositionally biased region" description="Basic and acidic residues" evidence="6">
    <location>
        <begin position="15"/>
        <end position="25"/>
    </location>
</feature>
<feature type="region of interest" description="Disordered" evidence="6">
    <location>
        <begin position="202"/>
        <end position="231"/>
    </location>
</feature>
<gene>
    <name evidence="7" type="ORF">KFL_003990030</name>
</gene>
<dbReference type="Pfam" id="PF03998">
    <property type="entry name" value="Utp11"/>
    <property type="match status" value="1"/>
</dbReference>
<dbReference type="GO" id="GO:0032040">
    <property type="term" value="C:small-subunit processome"/>
    <property type="evidence" value="ECO:0000318"/>
    <property type="project" value="GO_Central"/>
</dbReference>
<protein>
    <recommendedName>
        <fullName evidence="5">U3 small nucleolar RNA-associated protein 11</fullName>
        <shortName evidence="5">U3 snoRNA-associated protein 11</shortName>
    </recommendedName>
</protein>
<dbReference type="InterPro" id="IPR007144">
    <property type="entry name" value="SSU_processome_Utp11"/>
</dbReference>
<dbReference type="AlphaFoldDB" id="A0A1Y1IH72"/>
<keyword evidence="8" id="KW-1185">Reference proteome</keyword>
<evidence type="ECO:0000256" key="5">
    <source>
        <dbReference type="PIRNR" id="PIRNR015952"/>
    </source>
</evidence>
<evidence type="ECO:0000313" key="7">
    <source>
        <dbReference type="EMBL" id="GAQ88086.1"/>
    </source>
</evidence>
<dbReference type="Proteomes" id="UP000054558">
    <property type="component" value="Unassembled WGS sequence"/>
</dbReference>
<evidence type="ECO:0000256" key="6">
    <source>
        <dbReference type="SAM" id="MobiDB-lite"/>
    </source>
</evidence>
<comment type="subcellular location">
    <subcellularLocation>
        <location evidence="1 5">Nucleus</location>
        <location evidence="1 5">Nucleolus</location>
    </subcellularLocation>
</comment>
<dbReference type="PANTHER" id="PTHR12838">
    <property type="entry name" value="U3 SMALL NUCLEOLAR RNA-ASSOCIATED PROTEIN 11"/>
    <property type="match status" value="1"/>
</dbReference>
<dbReference type="GO" id="GO:0006364">
    <property type="term" value="P:rRNA processing"/>
    <property type="evidence" value="ECO:0007669"/>
    <property type="project" value="UniProtKB-UniRule"/>
</dbReference>
<dbReference type="EMBL" id="DF237348">
    <property type="protein sequence ID" value="GAQ88086.1"/>
    <property type="molecule type" value="Genomic_DNA"/>
</dbReference>
<dbReference type="PIRSF" id="PIRSF015952">
    <property type="entry name" value="U3snoRNP11"/>
    <property type="match status" value="1"/>
</dbReference>
<dbReference type="GO" id="GO:0005730">
    <property type="term" value="C:nucleolus"/>
    <property type="evidence" value="ECO:0000318"/>
    <property type="project" value="GO_Central"/>
</dbReference>
<evidence type="ECO:0000256" key="3">
    <source>
        <dbReference type="ARBA" id="ARBA00022552"/>
    </source>
</evidence>